<comment type="caution">
    <text evidence="3">The sequence shown here is derived from an EMBL/GenBank/DDBJ whole genome shotgun (WGS) entry which is preliminary data.</text>
</comment>
<keyword evidence="1" id="KW-0539">Nucleus</keyword>
<dbReference type="Gene3D" id="4.10.240.10">
    <property type="entry name" value="Zn(2)-C6 fungal-type DNA-binding domain"/>
    <property type="match status" value="1"/>
</dbReference>
<proteinExistence type="predicted"/>
<dbReference type="AlphaFoldDB" id="A0A8H4NUP0"/>
<gene>
    <name evidence="3" type="ORF">F53441_8188</name>
</gene>
<dbReference type="GO" id="GO:0008270">
    <property type="term" value="F:zinc ion binding"/>
    <property type="evidence" value="ECO:0007669"/>
    <property type="project" value="InterPro"/>
</dbReference>
<reference evidence="3" key="1">
    <citation type="submission" date="2020-01" db="EMBL/GenBank/DDBJ databases">
        <title>Identification and distribution of gene clusters putatively required for synthesis of sphingolipid metabolism inhibitors in phylogenetically diverse species of the filamentous fungus Fusarium.</title>
        <authorList>
            <person name="Kim H.-S."/>
            <person name="Busman M."/>
            <person name="Brown D.W."/>
            <person name="Divon H."/>
            <person name="Uhlig S."/>
            <person name="Proctor R.H."/>
        </authorList>
    </citation>
    <scope>NUCLEOTIDE SEQUENCE</scope>
    <source>
        <strain evidence="3">NRRL 53441</strain>
    </source>
</reference>
<dbReference type="GO" id="GO:0000981">
    <property type="term" value="F:DNA-binding transcription factor activity, RNA polymerase II-specific"/>
    <property type="evidence" value="ECO:0007669"/>
    <property type="project" value="InterPro"/>
</dbReference>
<dbReference type="InterPro" id="IPR036864">
    <property type="entry name" value="Zn2-C6_fun-type_DNA-bd_sf"/>
</dbReference>
<feature type="compositionally biased region" description="Basic residues" evidence="2">
    <location>
        <begin position="53"/>
        <end position="62"/>
    </location>
</feature>
<evidence type="ECO:0000256" key="2">
    <source>
        <dbReference type="SAM" id="MobiDB-lite"/>
    </source>
</evidence>
<accession>A0A8H4NUP0</accession>
<dbReference type="InterPro" id="IPR050797">
    <property type="entry name" value="Carb_Metab_Trans_Reg"/>
</dbReference>
<organism evidence="3 4">
    <name type="scientific">Fusarium austroafricanum</name>
    <dbReference type="NCBI Taxonomy" id="2364996"/>
    <lineage>
        <taxon>Eukaryota</taxon>
        <taxon>Fungi</taxon>
        <taxon>Dikarya</taxon>
        <taxon>Ascomycota</taxon>
        <taxon>Pezizomycotina</taxon>
        <taxon>Sordariomycetes</taxon>
        <taxon>Hypocreomycetidae</taxon>
        <taxon>Hypocreales</taxon>
        <taxon>Nectriaceae</taxon>
        <taxon>Fusarium</taxon>
        <taxon>Fusarium concolor species complex</taxon>
    </lineage>
</organism>
<keyword evidence="4" id="KW-1185">Reference proteome</keyword>
<protein>
    <submittedName>
        <fullName evidence="3">C6 transcription factor</fullName>
    </submittedName>
</protein>
<name>A0A8H4NUP0_9HYPO</name>
<evidence type="ECO:0000313" key="4">
    <source>
        <dbReference type="Proteomes" id="UP000605986"/>
    </source>
</evidence>
<dbReference type="CDD" id="cd12148">
    <property type="entry name" value="fungal_TF_MHR"/>
    <property type="match status" value="1"/>
</dbReference>
<dbReference type="EMBL" id="JAADJG010000342">
    <property type="protein sequence ID" value="KAF4448380.1"/>
    <property type="molecule type" value="Genomic_DNA"/>
</dbReference>
<dbReference type="SUPFAM" id="SSF57701">
    <property type="entry name" value="Zn2/Cys6 DNA-binding domain"/>
    <property type="match status" value="1"/>
</dbReference>
<dbReference type="PANTHER" id="PTHR31668">
    <property type="entry name" value="GLUCOSE TRANSPORT TRANSCRIPTION REGULATOR RGT1-RELATED-RELATED"/>
    <property type="match status" value="1"/>
</dbReference>
<dbReference type="OrthoDB" id="2123952at2759"/>
<dbReference type="Proteomes" id="UP000605986">
    <property type="component" value="Unassembled WGS sequence"/>
</dbReference>
<dbReference type="InterPro" id="IPR001138">
    <property type="entry name" value="Zn2Cys6_DnaBD"/>
</dbReference>
<feature type="region of interest" description="Disordered" evidence="2">
    <location>
        <begin position="52"/>
        <end position="87"/>
    </location>
</feature>
<evidence type="ECO:0000313" key="3">
    <source>
        <dbReference type="EMBL" id="KAF4448380.1"/>
    </source>
</evidence>
<evidence type="ECO:0000256" key="1">
    <source>
        <dbReference type="ARBA" id="ARBA00023242"/>
    </source>
</evidence>
<dbReference type="CDD" id="cd00067">
    <property type="entry name" value="GAL4"/>
    <property type="match status" value="1"/>
</dbReference>
<sequence length="493" mass="55370">MSSNAIKARRVTQACDFCHHRGLKCRPASSTSTTNSQRPCQTCREFGEECTRNRRPKKRGTKKQTVPVSKLLASNAPATSSRSEPSDEKLLASETFALEGIKNRKIITELLDIYLDTVHPMFPLFCEREIWVGWRDGSFPADALDYMNLVCMCALSALHANYRALFTDAQPSSGTSAMAQAYLSEAETLVAERSETAGPVHCIRSYGFLALVGAQSGNSALLHKYMGLFHTIVSRSNFHDESTWPQEISDCEREVRRRLWLLEHAVLNLRFRHRKRNSILEGHYGPDISQIMERLSELQGQIVPQFGSAATRSSDSGRNRCGFQACNILCTIHLARMMTSLASHQGIQVACQAAQDTMCNISAIPEEYIRATGSPLLQQLAGVGYILLNLAKKDTAFDIHYSTFQQVMNSIVEFLARFSKFSKLAAAARERLSLELAEFEKYPDNLQTCEPVDTDVSRYFEPCQQSMCFDMFAFPEEEGDQDFLNANLLRSFI</sequence>